<name>A0ABT9PNY4_9HYPH</name>
<gene>
    <name evidence="1" type="ORF">J2T09_000913</name>
</gene>
<dbReference type="RefSeq" id="WP_306831537.1">
    <property type="nucleotide sequence ID" value="NZ_JAUSRF010000002.1"/>
</dbReference>
<comment type="caution">
    <text evidence="1">The sequence shown here is derived from an EMBL/GenBank/DDBJ whole genome shotgun (WGS) entry which is preliminary data.</text>
</comment>
<protein>
    <submittedName>
        <fullName evidence="1">Uncharacterized protein</fullName>
    </submittedName>
</protein>
<reference evidence="1 2" key="1">
    <citation type="submission" date="2023-07" db="EMBL/GenBank/DDBJ databases">
        <title>Sorghum-associated microbial communities from plants grown in Nebraska, USA.</title>
        <authorList>
            <person name="Schachtman D."/>
        </authorList>
    </citation>
    <scope>NUCLEOTIDE SEQUENCE [LARGE SCALE GENOMIC DNA]</scope>
    <source>
        <strain evidence="1 2">DS1307</strain>
    </source>
</reference>
<keyword evidence="2" id="KW-1185">Reference proteome</keyword>
<accession>A0ABT9PNY4</accession>
<evidence type="ECO:0000313" key="2">
    <source>
        <dbReference type="Proteomes" id="UP001241472"/>
    </source>
</evidence>
<organism evidence="1 2">
    <name type="scientific">Neorhizobium huautlense</name>
    <dbReference type="NCBI Taxonomy" id="67774"/>
    <lineage>
        <taxon>Bacteria</taxon>
        <taxon>Pseudomonadati</taxon>
        <taxon>Pseudomonadota</taxon>
        <taxon>Alphaproteobacteria</taxon>
        <taxon>Hyphomicrobiales</taxon>
        <taxon>Rhizobiaceae</taxon>
        <taxon>Rhizobium/Agrobacterium group</taxon>
        <taxon>Neorhizobium</taxon>
    </lineage>
</organism>
<dbReference type="Proteomes" id="UP001241472">
    <property type="component" value="Unassembled WGS sequence"/>
</dbReference>
<proteinExistence type="predicted"/>
<sequence>MREKILAADNSDFLSQSEDFYILGVQVADVLPKVTADDLWDMMHGVGADQMYNPRFVAFFLGFTGQEFAAISDPNAIAKIRVHLENEDQWIMAAG</sequence>
<dbReference type="EMBL" id="JAUSRF010000002">
    <property type="protein sequence ID" value="MDP9836171.1"/>
    <property type="molecule type" value="Genomic_DNA"/>
</dbReference>
<evidence type="ECO:0000313" key="1">
    <source>
        <dbReference type="EMBL" id="MDP9836171.1"/>
    </source>
</evidence>